<dbReference type="Proteomes" id="UP000046395">
    <property type="component" value="Unassembled WGS sequence"/>
</dbReference>
<proteinExistence type="predicted"/>
<organism evidence="1 2">
    <name type="scientific">Trichuris muris</name>
    <name type="common">Mouse whipworm</name>
    <dbReference type="NCBI Taxonomy" id="70415"/>
    <lineage>
        <taxon>Eukaryota</taxon>
        <taxon>Metazoa</taxon>
        <taxon>Ecdysozoa</taxon>
        <taxon>Nematoda</taxon>
        <taxon>Enoplea</taxon>
        <taxon>Dorylaimia</taxon>
        <taxon>Trichinellida</taxon>
        <taxon>Trichuridae</taxon>
        <taxon>Trichuris</taxon>
    </lineage>
</organism>
<reference evidence="2" key="1">
    <citation type="submission" date="2019-12" db="UniProtKB">
        <authorList>
            <consortium name="WormBaseParasite"/>
        </authorList>
    </citation>
    <scope>IDENTIFICATION</scope>
</reference>
<protein>
    <submittedName>
        <fullName evidence="2">Uncharacterized protein</fullName>
    </submittedName>
</protein>
<keyword evidence="1" id="KW-1185">Reference proteome</keyword>
<name>A0A5S6R470_TRIMR</name>
<evidence type="ECO:0000313" key="2">
    <source>
        <dbReference type="WBParaSite" id="TMUE_3000014104.1"/>
    </source>
</evidence>
<dbReference type="WBParaSite" id="TMUE_3000014104.1">
    <property type="protein sequence ID" value="TMUE_3000014104.1"/>
    <property type="gene ID" value="WBGene00302127"/>
</dbReference>
<dbReference type="AlphaFoldDB" id="A0A5S6R470"/>
<evidence type="ECO:0000313" key="1">
    <source>
        <dbReference type="Proteomes" id="UP000046395"/>
    </source>
</evidence>
<accession>A0A5S6R470</accession>
<sequence length="115" mass="13368">MKPSQLYGQLEQLNPNDVDREIVREMFLKRLPTPVTVRCRELLKNHKLAQVAYMADVHFPLRVTKRAHLAKSVDLALDRVHSDRENNEDYVPPLGLHKELKARQADLCALLERTM</sequence>